<dbReference type="EMBL" id="GGFL01010394">
    <property type="protein sequence ID" value="MBW74572.1"/>
    <property type="molecule type" value="Transcribed_RNA"/>
</dbReference>
<sequence>MFIVAIRATVRCTSLGAVPKLGSAINTIDGVSLALQFGQNRIRSGYYVFPIENIQQPLIEDFRFVQLQSLVGTLERTIQLGLDVVDTVREAHAGNIHVVVHDRTQHSEATPIG</sequence>
<organism evidence="1">
    <name type="scientific">Anopheles darlingi</name>
    <name type="common">Mosquito</name>
    <dbReference type="NCBI Taxonomy" id="43151"/>
    <lineage>
        <taxon>Eukaryota</taxon>
        <taxon>Metazoa</taxon>
        <taxon>Ecdysozoa</taxon>
        <taxon>Arthropoda</taxon>
        <taxon>Hexapoda</taxon>
        <taxon>Insecta</taxon>
        <taxon>Pterygota</taxon>
        <taxon>Neoptera</taxon>
        <taxon>Endopterygota</taxon>
        <taxon>Diptera</taxon>
        <taxon>Nematocera</taxon>
        <taxon>Culicoidea</taxon>
        <taxon>Culicidae</taxon>
        <taxon>Anophelinae</taxon>
        <taxon>Anopheles</taxon>
    </lineage>
</organism>
<protein>
    <submittedName>
        <fullName evidence="1">Putative secreted protein</fullName>
    </submittedName>
</protein>
<evidence type="ECO:0000313" key="1">
    <source>
        <dbReference type="EMBL" id="MBW74572.1"/>
    </source>
</evidence>
<dbReference type="AlphaFoldDB" id="A0A2M4DAG5"/>
<accession>A0A2M4DAG5</accession>
<reference evidence="1" key="1">
    <citation type="submission" date="2018-01" db="EMBL/GenBank/DDBJ databases">
        <title>An insight into the sialome of Amazonian anophelines.</title>
        <authorList>
            <person name="Ribeiro J.M."/>
            <person name="Scarpassa V."/>
            <person name="Calvo E."/>
        </authorList>
    </citation>
    <scope>NUCLEOTIDE SEQUENCE</scope>
</reference>
<name>A0A2M4DAG5_ANODA</name>
<proteinExistence type="predicted"/>